<evidence type="ECO:0000313" key="4">
    <source>
        <dbReference type="Proteomes" id="UP000626109"/>
    </source>
</evidence>
<accession>A0A813L4L4</accession>
<reference evidence="3" key="1">
    <citation type="submission" date="2021-02" db="EMBL/GenBank/DDBJ databases">
        <authorList>
            <person name="Dougan E. K."/>
            <person name="Rhodes N."/>
            <person name="Thang M."/>
            <person name="Chan C."/>
        </authorList>
    </citation>
    <scope>NUCLEOTIDE SEQUENCE</scope>
</reference>
<keyword evidence="1" id="KW-0472">Membrane</keyword>
<dbReference type="GO" id="GO:0005509">
    <property type="term" value="F:calcium ion binding"/>
    <property type="evidence" value="ECO:0007669"/>
    <property type="project" value="InterPro"/>
</dbReference>
<dbReference type="EMBL" id="CAJNNW010032743">
    <property type="protein sequence ID" value="CAE8715234.1"/>
    <property type="molecule type" value="Genomic_DNA"/>
</dbReference>
<keyword evidence="1" id="KW-0812">Transmembrane</keyword>
<evidence type="ECO:0000313" key="3">
    <source>
        <dbReference type="EMBL" id="CAE8715234.1"/>
    </source>
</evidence>
<gene>
    <name evidence="3" type="ORF">PGLA2088_LOCUS38420</name>
</gene>
<evidence type="ECO:0000259" key="2">
    <source>
        <dbReference type="PROSITE" id="PS50222"/>
    </source>
</evidence>
<protein>
    <recommendedName>
        <fullName evidence="2">EF-hand domain-containing protein</fullName>
    </recommendedName>
</protein>
<feature type="transmembrane region" description="Helical" evidence="1">
    <location>
        <begin position="119"/>
        <end position="137"/>
    </location>
</feature>
<comment type="caution">
    <text evidence="3">The sequence shown here is derived from an EMBL/GenBank/DDBJ whole genome shotgun (WGS) entry which is preliminary data.</text>
</comment>
<dbReference type="PROSITE" id="PS50222">
    <property type="entry name" value="EF_HAND_2"/>
    <property type="match status" value="1"/>
</dbReference>
<name>A0A813L4L4_POLGL</name>
<organism evidence="3 4">
    <name type="scientific">Polarella glacialis</name>
    <name type="common">Dinoflagellate</name>
    <dbReference type="NCBI Taxonomy" id="89957"/>
    <lineage>
        <taxon>Eukaryota</taxon>
        <taxon>Sar</taxon>
        <taxon>Alveolata</taxon>
        <taxon>Dinophyceae</taxon>
        <taxon>Suessiales</taxon>
        <taxon>Suessiaceae</taxon>
        <taxon>Polarella</taxon>
    </lineage>
</organism>
<keyword evidence="1" id="KW-1133">Transmembrane helix</keyword>
<feature type="domain" description="EF-hand" evidence="2">
    <location>
        <begin position="30"/>
        <end position="65"/>
    </location>
</feature>
<sequence>MDDNKQPPFTTPTAQLSQQELHSIYAGADGAMDEVEEIMMKYDADQSGCFSVAEVKAIIQDQGSGETRGSTWKQLPIITVNSISATNQYGINNKETVLYNSSFQQVYHKPSTNNQDGTSIFFVVVLFFVACCFHLVYW</sequence>
<dbReference type="InterPro" id="IPR002048">
    <property type="entry name" value="EF_hand_dom"/>
</dbReference>
<dbReference type="Proteomes" id="UP000626109">
    <property type="component" value="Unassembled WGS sequence"/>
</dbReference>
<dbReference type="AlphaFoldDB" id="A0A813L4L4"/>
<evidence type="ECO:0000256" key="1">
    <source>
        <dbReference type="SAM" id="Phobius"/>
    </source>
</evidence>
<proteinExistence type="predicted"/>